<evidence type="ECO:0000256" key="1">
    <source>
        <dbReference type="SAM" id="Coils"/>
    </source>
</evidence>
<protein>
    <recommendedName>
        <fullName evidence="5">Restriction endonuclease</fullName>
    </recommendedName>
</protein>
<gene>
    <name evidence="3" type="ORF">MCEL_25580</name>
</gene>
<name>A0A7I7RIE8_MYCCF</name>
<organism evidence="3 4">
    <name type="scientific">Mycolicibacterium celeriflavum</name>
    <name type="common">Mycobacterium celeriflavum</name>
    <dbReference type="NCBI Taxonomy" id="1249101"/>
    <lineage>
        <taxon>Bacteria</taxon>
        <taxon>Bacillati</taxon>
        <taxon>Actinomycetota</taxon>
        <taxon>Actinomycetes</taxon>
        <taxon>Mycobacteriales</taxon>
        <taxon>Mycobacteriaceae</taxon>
        <taxon>Mycolicibacterium</taxon>
    </lineage>
</organism>
<sequence length="392" mass="43595">MRSYNHAVEEQIRAQIAYDQAVFEAEMAADRQRWAAEQAARDAKIRAARADAEARTAQAIDAFEQIDSLLAATLDVDDYVDVDSLKQTAVHPPFPREELKQPSAQPALEAPPPEPQFVAPPAPTGLSKMFKGGKYSDEYAQAHAAWTEKQQQWAHYVKHELPAKHAKLLEEHAAAEEERARQLAEALADYKAECAERERAAAEANERLEVFKTALAAGDPEAINEYIGIVLSNSAYPEAFEPGYEWEFHADLRELEIVVIIPAPSDVPNIKAYKYIEKTGEIRETPCTQKEQRDRYNGAMAAIAIRTFHEIFESDRAGRIQTISLTVQTETLNPATGLNEAFPLIAAAADREEFSGFDLRNVDPAQTLAHMRAQVSKNAFALKPISTARGVR</sequence>
<evidence type="ECO:0000313" key="4">
    <source>
        <dbReference type="Proteomes" id="UP000466431"/>
    </source>
</evidence>
<reference evidence="3 4" key="1">
    <citation type="journal article" date="2019" name="Emerg. Microbes Infect.">
        <title>Comprehensive subspecies identification of 175 nontuberculous mycobacteria species based on 7547 genomic profiles.</title>
        <authorList>
            <person name="Matsumoto Y."/>
            <person name="Kinjo T."/>
            <person name="Motooka D."/>
            <person name="Nabeya D."/>
            <person name="Jung N."/>
            <person name="Uechi K."/>
            <person name="Horii T."/>
            <person name="Iida T."/>
            <person name="Fujita J."/>
            <person name="Nakamura S."/>
        </authorList>
    </citation>
    <scope>NUCLEOTIDE SEQUENCE [LARGE SCALE GENOMIC DNA]</scope>
    <source>
        <strain evidence="3 4">JCM 18439</strain>
    </source>
</reference>
<feature type="region of interest" description="Disordered" evidence="2">
    <location>
        <begin position="91"/>
        <end position="114"/>
    </location>
</feature>
<evidence type="ECO:0000313" key="3">
    <source>
        <dbReference type="EMBL" id="BBY44263.1"/>
    </source>
</evidence>
<feature type="coiled-coil region" evidence="1">
    <location>
        <begin position="165"/>
        <end position="207"/>
    </location>
</feature>
<evidence type="ECO:0000256" key="2">
    <source>
        <dbReference type="SAM" id="MobiDB-lite"/>
    </source>
</evidence>
<dbReference type="KEGG" id="mcee:MCEL_25580"/>
<proteinExistence type="predicted"/>
<accession>A0A7I7RIE8</accession>
<dbReference type="EMBL" id="AP022591">
    <property type="protein sequence ID" value="BBY44263.1"/>
    <property type="molecule type" value="Genomic_DNA"/>
</dbReference>
<dbReference type="Proteomes" id="UP000466431">
    <property type="component" value="Chromosome"/>
</dbReference>
<dbReference type="OrthoDB" id="3206608at2"/>
<dbReference type="RefSeq" id="WP_133052465.1">
    <property type="nucleotide sequence ID" value="NZ_AP022591.1"/>
</dbReference>
<dbReference type="AlphaFoldDB" id="A0A7I7RIE8"/>
<keyword evidence="4" id="KW-1185">Reference proteome</keyword>
<evidence type="ECO:0008006" key="5">
    <source>
        <dbReference type="Google" id="ProtNLM"/>
    </source>
</evidence>
<keyword evidence="1" id="KW-0175">Coiled coil</keyword>